<organism evidence="11 12">
    <name type="scientific">Archaeoglobus fulgidus DSM 8774</name>
    <dbReference type="NCBI Taxonomy" id="1344584"/>
    <lineage>
        <taxon>Archaea</taxon>
        <taxon>Methanobacteriati</taxon>
        <taxon>Methanobacteriota</taxon>
        <taxon>Archaeoglobi</taxon>
        <taxon>Archaeoglobales</taxon>
        <taxon>Archaeoglobaceae</taxon>
        <taxon>Archaeoglobus</taxon>
    </lineage>
</organism>
<dbReference type="SFLD" id="SFLDS00029">
    <property type="entry name" value="Radical_SAM"/>
    <property type="match status" value="1"/>
</dbReference>
<evidence type="ECO:0000259" key="10">
    <source>
        <dbReference type="PROSITE" id="PS51918"/>
    </source>
</evidence>
<dbReference type="GeneID" id="24795062"/>
<dbReference type="PROSITE" id="PS51918">
    <property type="entry name" value="RADICAL_SAM"/>
    <property type="match status" value="1"/>
</dbReference>
<dbReference type="Pfam" id="PF00037">
    <property type="entry name" value="Fer4"/>
    <property type="match status" value="1"/>
</dbReference>
<keyword evidence="7" id="KW-0408">Iron</keyword>
<dbReference type="Gene3D" id="3.80.30.10">
    <property type="entry name" value="pyruvate-formate lyase- activating enzyme"/>
    <property type="match status" value="1"/>
</dbReference>
<reference evidence="11 12" key="1">
    <citation type="submission" date="2013-07" db="EMBL/GenBank/DDBJ databases">
        <title>Genome of Archaeoglobus fulgidus.</title>
        <authorList>
            <person name="Fiebig A."/>
            <person name="Birkeland N.-K."/>
        </authorList>
    </citation>
    <scope>NUCLEOTIDE SEQUENCE [LARGE SCALE GENOMIC DNA]</scope>
    <source>
        <strain evidence="11 12">DSM 8774</strain>
    </source>
</reference>
<dbReference type="InterPro" id="IPR017896">
    <property type="entry name" value="4Fe4S_Fe-S-bd"/>
</dbReference>
<dbReference type="SUPFAM" id="SSF54862">
    <property type="entry name" value="4Fe-4S ferredoxins"/>
    <property type="match status" value="1"/>
</dbReference>
<keyword evidence="8" id="KW-0411">Iron-sulfur</keyword>
<accession>A0A075WGV2</accession>
<evidence type="ECO:0000313" key="12">
    <source>
        <dbReference type="Proteomes" id="UP000028501"/>
    </source>
</evidence>
<dbReference type="GO" id="GO:0046872">
    <property type="term" value="F:metal ion binding"/>
    <property type="evidence" value="ECO:0007669"/>
    <property type="project" value="UniProtKB-KW"/>
</dbReference>
<dbReference type="InterPro" id="IPR012839">
    <property type="entry name" value="Organic_radical_activase"/>
</dbReference>
<evidence type="ECO:0000256" key="3">
    <source>
        <dbReference type="ARBA" id="ARBA00022485"/>
    </source>
</evidence>
<keyword evidence="6 11" id="KW-0560">Oxidoreductase</keyword>
<dbReference type="EC" id="1.97.1.4" evidence="11"/>
<dbReference type="NCBIfam" id="TIGR02494">
    <property type="entry name" value="PFLE_PFLC"/>
    <property type="match status" value="1"/>
</dbReference>
<dbReference type="HOGENOM" id="CLU_058969_0_0_2"/>
<keyword evidence="4" id="KW-0949">S-adenosyl-L-methionine</keyword>
<dbReference type="InterPro" id="IPR040074">
    <property type="entry name" value="BssD/PflA/YjjW"/>
</dbReference>
<evidence type="ECO:0000256" key="1">
    <source>
        <dbReference type="ARBA" id="ARBA00001966"/>
    </source>
</evidence>
<dbReference type="InterPro" id="IPR034457">
    <property type="entry name" value="Organic_radical-activating"/>
</dbReference>
<evidence type="ECO:0000256" key="4">
    <source>
        <dbReference type="ARBA" id="ARBA00022691"/>
    </source>
</evidence>
<evidence type="ECO:0000256" key="6">
    <source>
        <dbReference type="ARBA" id="ARBA00023002"/>
    </source>
</evidence>
<dbReference type="PANTHER" id="PTHR30352:SF4">
    <property type="entry name" value="PYRUVATE FORMATE-LYASE 2-ACTIVATING ENZYME"/>
    <property type="match status" value="1"/>
</dbReference>
<dbReference type="Pfam" id="PF04055">
    <property type="entry name" value="Radical_SAM"/>
    <property type="match status" value="1"/>
</dbReference>
<feature type="domain" description="Radical SAM core" evidence="10">
    <location>
        <begin position="17"/>
        <end position="295"/>
    </location>
</feature>
<evidence type="ECO:0000256" key="8">
    <source>
        <dbReference type="ARBA" id="ARBA00023014"/>
    </source>
</evidence>
<dbReference type="PIRSF" id="PIRSF000371">
    <property type="entry name" value="PFL_act_enz"/>
    <property type="match status" value="1"/>
</dbReference>
<evidence type="ECO:0000259" key="9">
    <source>
        <dbReference type="PROSITE" id="PS51379"/>
    </source>
</evidence>
<gene>
    <name evidence="11" type="ORF">AFULGI_00015650</name>
</gene>
<comment type="cofactor">
    <cofactor evidence="1">
        <name>[4Fe-4S] cluster</name>
        <dbReference type="ChEBI" id="CHEBI:49883"/>
    </cofactor>
</comment>
<evidence type="ECO:0000256" key="7">
    <source>
        <dbReference type="ARBA" id="ARBA00023004"/>
    </source>
</evidence>
<dbReference type="SUPFAM" id="SSF102114">
    <property type="entry name" value="Radical SAM enzymes"/>
    <property type="match status" value="1"/>
</dbReference>
<dbReference type="GO" id="GO:0051539">
    <property type="term" value="F:4 iron, 4 sulfur cluster binding"/>
    <property type="evidence" value="ECO:0007669"/>
    <property type="project" value="UniProtKB-KW"/>
</dbReference>
<comment type="similarity">
    <text evidence="2">Belongs to the organic radical-activating enzymes family.</text>
</comment>
<keyword evidence="5" id="KW-0479">Metal-binding</keyword>
<proteinExistence type="inferred from homology"/>
<evidence type="ECO:0000256" key="2">
    <source>
        <dbReference type="ARBA" id="ARBA00009777"/>
    </source>
</evidence>
<dbReference type="CDD" id="cd01335">
    <property type="entry name" value="Radical_SAM"/>
    <property type="match status" value="1"/>
</dbReference>
<dbReference type="InterPro" id="IPR058240">
    <property type="entry name" value="rSAM_sf"/>
</dbReference>
<dbReference type="PANTHER" id="PTHR30352">
    <property type="entry name" value="PYRUVATE FORMATE-LYASE-ACTIVATING ENZYME"/>
    <property type="match status" value="1"/>
</dbReference>
<dbReference type="Gene3D" id="3.30.70.20">
    <property type="match status" value="1"/>
</dbReference>
<dbReference type="InterPro" id="IPR017900">
    <property type="entry name" value="4Fe4S_Fe_S_CS"/>
</dbReference>
<dbReference type="EMBL" id="CP006577">
    <property type="protein sequence ID" value="AIG98329.1"/>
    <property type="molecule type" value="Genomic_DNA"/>
</dbReference>
<dbReference type="InterPro" id="IPR001989">
    <property type="entry name" value="Radical_activat_CS"/>
</dbReference>
<name>A0A075WGV2_ARCFL</name>
<sequence length="302" mass="34115">MQDLEGRIFRIQRFSIHDGPGIRTTVFLKGCPLRCIWCHNPESQSFSLEVGYRKERCLGYHECLKSCERSAIEASEGISVLREKCDGCGKCVEACPSGALEIYGMDVTASHVMEIVERDRVFYKNSGGGVTFSGGEPYFQPDFLLSLLEECRNRGISAAVDTSGFTDWKVIETSMEFADLFLYDLKDYSSERHRRFCGVGNEHILQNLKNLLDAGNNVVVRIPVVPGYNFSEDFDSYIEILAKLGCRRIDLLPFHSLAKDKYRWLGREWLMPEIGDEARSIALAFSEALEAMGFEVTVGGYF</sequence>
<dbReference type="RefSeq" id="WP_010878947.1">
    <property type="nucleotide sequence ID" value="NZ_CP006577.1"/>
</dbReference>
<dbReference type="SFLD" id="SFLDG01118">
    <property type="entry name" value="activating_enzymes__group_2"/>
    <property type="match status" value="1"/>
</dbReference>
<evidence type="ECO:0000313" key="11">
    <source>
        <dbReference type="EMBL" id="AIG98329.1"/>
    </source>
</evidence>
<dbReference type="SFLD" id="SFLDG01066">
    <property type="entry name" value="organic_radical-activating_enz"/>
    <property type="match status" value="1"/>
</dbReference>
<protein>
    <submittedName>
        <fullName evidence="11">Glycyl-radical enzyme activating protein family</fullName>
        <ecNumber evidence="11">1.97.1.4</ecNumber>
    </submittedName>
</protein>
<dbReference type="GO" id="GO:0043365">
    <property type="term" value="F:[formate-C-acetyltransferase]-activating enzyme activity"/>
    <property type="evidence" value="ECO:0007669"/>
    <property type="project" value="UniProtKB-EC"/>
</dbReference>
<dbReference type="PROSITE" id="PS51379">
    <property type="entry name" value="4FE4S_FER_2"/>
    <property type="match status" value="1"/>
</dbReference>
<feature type="domain" description="4Fe-4S ferredoxin-type" evidence="9">
    <location>
        <begin position="76"/>
        <end position="105"/>
    </location>
</feature>
<dbReference type="KEGG" id="afg:AFULGI_00015650"/>
<dbReference type="InterPro" id="IPR007197">
    <property type="entry name" value="rSAM"/>
</dbReference>
<dbReference type="Proteomes" id="UP000028501">
    <property type="component" value="Chromosome"/>
</dbReference>
<dbReference type="AlphaFoldDB" id="A0A075WGV2"/>
<keyword evidence="3" id="KW-0004">4Fe-4S</keyword>
<evidence type="ECO:0000256" key="5">
    <source>
        <dbReference type="ARBA" id="ARBA00022723"/>
    </source>
</evidence>
<dbReference type="PROSITE" id="PS00198">
    <property type="entry name" value="4FE4S_FER_1"/>
    <property type="match status" value="1"/>
</dbReference>
<dbReference type="PROSITE" id="PS01087">
    <property type="entry name" value="RADICAL_ACTIVATING"/>
    <property type="match status" value="1"/>
</dbReference>